<comment type="caution">
    <text evidence="1">The sequence shown here is derived from an EMBL/GenBank/DDBJ whole genome shotgun (WGS) entry which is preliminary data.</text>
</comment>
<protein>
    <submittedName>
        <fullName evidence="1">Uncharacterized protein</fullName>
    </submittedName>
</protein>
<dbReference type="AlphaFoldDB" id="A0AAD9K3I4"/>
<reference evidence="1" key="1">
    <citation type="journal article" date="2023" name="Mol. Biol. Evol.">
        <title>Third-Generation Sequencing Reveals the Adaptive Role of the Epigenome in Three Deep-Sea Polychaetes.</title>
        <authorList>
            <person name="Perez M."/>
            <person name="Aroh O."/>
            <person name="Sun Y."/>
            <person name="Lan Y."/>
            <person name="Juniper S.K."/>
            <person name="Young C.R."/>
            <person name="Angers B."/>
            <person name="Qian P.Y."/>
        </authorList>
    </citation>
    <scope>NUCLEOTIDE SEQUENCE</scope>
    <source>
        <strain evidence="1">R07B-5</strain>
    </source>
</reference>
<proteinExistence type="predicted"/>
<dbReference type="Proteomes" id="UP001209878">
    <property type="component" value="Unassembled WGS sequence"/>
</dbReference>
<evidence type="ECO:0000313" key="2">
    <source>
        <dbReference type="Proteomes" id="UP001209878"/>
    </source>
</evidence>
<sequence length="80" mass="8741">MPKDAKCKCSKRIPPYCGIKTKVGGFRKGQRCHTASEAEMPETTAGVWLPRLDQDSFVRVVQVTAGGFLTVPDSEGDQEV</sequence>
<organism evidence="1 2">
    <name type="scientific">Ridgeia piscesae</name>
    <name type="common">Tubeworm</name>
    <dbReference type="NCBI Taxonomy" id="27915"/>
    <lineage>
        <taxon>Eukaryota</taxon>
        <taxon>Metazoa</taxon>
        <taxon>Spiralia</taxon>
        <taxon>Lophotrochozoa</taxon>
        <taxon>Annelida</taxon>
        <taxon>Polychaeta</taxon>
        <taxon>Sedentaria</taxon>
        <taxon>Canalipalpata</taxon>
        <taxon>Sabellida</taxon>
        <taxon>Siboglinidae</taxon>
        <taxon>Ridgeia</taxon>
    </lineage>
</organism>
<gene>
    <name evidence="1" type="ORF">NP493_1423g00003</name>
</gene>
<dbReference type="EMBL" id="JAODUO010001423">
    <property type="protein sequence ID" value="KAK2164268.1"/>
    <property type="molecule type" value="Genomic_DNA"/>
</dbReference>
<keyword evidence="2" id="KW-1185">Reference proteome</keyword>
<name>A0AAD9K3I4_RIDPI</name>
<accession>A0AAD9K3I4</accession>
<evidence type="ECO:0000313" key="1">
    <source>
        <dbReference type="EMBL" id="KAK2164268.1"/>
    </source>
</evidence>